<organism evidence="1 2">
    <name type="scientific">Oikopleura dioica</name>
    <name type="common">Tunicate</name>
    <dbReference type="NCBI Taxonomy" id="34765"/>
    <lineage>
        <taxon>Eukaryota</taxon>
        <taxon>Metazoa</taxon>
        <taxon>Chordata</taxon>
        <taxon>Tunicata</taxon>
        <taxon>Appendicularia</taxon>
        <taxon>Copelata</taxon>
        <taxon>Oikopleuridae</taxon>
        <taxon>Oikopleura</taxon>
    </lineage>
</organism>
<dbReference type="EMBL" id="OU015567">
    <property type="protein sequence ID" value="CAG5110235.1"/>
    <property type="molecule type" value="Genomic_DNA"/>
</dbReference>
<protein>
    <submittedName>
        <fullName evidence="1">Oidioi.mRNA.OKI2018_I69.chr2.g4655.t1.cds</fullName>
    </submittedName>
</protein>
<name>A0ABN7T1T9_OIKDI</name>
<dbReference type="Proteomes" id="UP001158576">
    <property type="component" value="Chromosome 2"/>
</dbReference>
<evidence type="ECO:0000313" key="2">
    <source>
        <dbReference type="Proteomes" id="UP001158576"/>
    </source>
</evidence>
<accession>A0ABN7T1T9</accession>
<gene>
    <name evidence="1" type="ORF">OKIOD_LOCUS13420</name>
</gene>
<reference evidence="1 2" key="1">
    <citation type="submission" date="2021-04" db="EMBL/GenBank/DDBJ databases">
        <authorList>
            <person name="Bliznina A."/>
        </authorList>
    </citation>
    <scope>NUCLEOTIDE SEQUENCE [LARGE SCALE GENOMIC DNA]</scope>
</reference>
<proteinExistence type="predicted"/>
<sequence length="151" mass="17581">MYFGWWHPKSDIEKPSLKSRPDAEFVIISWELMTEILQKPYCHHIRDSSFCLKSNTNVRYGSDFGGTSLGHWLGQIGNITGIRMNDRMVHTINQKKWRSPVKKPYCGPMISFHKATPALQRYLECFDQDIAASKKFCNKANNLKKYSVKKH</sequence>
<keyword evidence="2" id="KW-1185">Reference proteome</keyword>
<evidence type="ECO:0000313" key="1">
    <source>
        <dbReference type="EMBL" id="CAG5110235.1"/>
    </source>
</evidence>